<name>A0A8K2A145_9CYAN</name>
<gene>
    <name evidence="5" type="ORF">GS597_14465</name>
</gene>
<evidence type="ECO:0000313" key="6">
    <source>
        <dbReference type="Proteomes" id="UP000607397"/>
    </source>
</evidence>
<organism evidence="5 6">
    <name type="scientific">Petrachloros mirabilis ULC683</name>
    <dbReference type="NCBI Taxonomy" id="2781853"/>
    <lineage>
        <taxon>Bacteria</taxon>
        <taxon>Bacillati</taxon>
        <taxon>Cyanobacteriota</taxon>
        <taxon>Cyanophyceae</taxon>
        <taxon>Synechococcales</taxon>
        <taxon>Petrachlorosaceae</taxon>
        <taxon>Petrachloros</taxon>
        <taxon>Petrachloros mirabilis</taxon>
    </lineage>
</organism>
<sequence length="481" mass="53087">MQQSIRWSVGGLVILAWLGSSWAHNSLTGLLLAAIALIGVVWQPWFRTSAQSVPRPMPTTLTWAQVQQALQATTQVLEMLAEEAPARASGWQAALGHLGQDAQRQQLRIGLMGEAGVGKSTLLAGLTHQWLPGLSRPCELIESACPREGDIIVKTALQSAKGLPDIILFLTTGDLADAAYQQLTTLQGQRQRLVVVLTQIDRLLPGQMERLQQHLQERLPFAVNIIPIAVQPQPVKVRRHQVSGAVTEIWETPEPILQPLITHLNQVVQTDAEQLIWQQTYRQTRVLQQGLWGTLHQVRRDRALPLIERYQWISAATLFANPLPALDLLATSVITTKLILELGTLYRQRLSLAQAQGLATVMAKLLIQLGIVELSTQTLMGFFKSNSLTFVAGGLCQGASAAYLTRIAGLSLIEHFQILSEQETARVGCSTQGLEPIMRRVFESHQKLDLLKDLAQQTLKRLRPVLPHLDGHEPDTSTPSA</sequence>
<dbReference type="Proteomes" id="UP000607397">
    <property type="component" value="Unassembled WGS sequence"/>
</dbReference>
<comment type="caution">
    <text evidence="5">The sequence shown here is derived from an EMBL/GenBank/DDBJ whole genome shotgun (WGS) entry which is preliminary data.</text>
</comment>
<comment type="subcellular location">
    <subcellularLocation>
        <location evidence="1">Membrane</location>
        <topology evidence="1">Multi-pass membrane protein</topology>
    </subcellularLocation>
</comment>
<dbReference type="EMBL" id="WVIC01000031">
    <property type="protein sequence ID" value="NCJ07691.1"/>
    <property type="molecule type" value="Genomic_DNA"/>
</dbReference>
<keyword evidence="4" id="KW-0472">Membrane</keyword>
<keyword evidence="6" id="KW-1185">Reference proteome</keyword>
<dbReference type="RefSeq" id="WP_161826170.1">
    <property type="nucleotide sequence ID" value="NZ_WVIC01000031.1"/>
</dbReference>
<proteinExistence type="predicted"/>
<evidence type="ECO:0000256" key="2">
    <source>
        <dbReference type="ARBA" id="ARBA00022692"/>
    </source>
</evidence>
<dbReference type="InterPro" id="IPR027417">
    <property type="entry name" value="P-loop_NTPase"/>
</dbReference>
<dbReference type="Pfam" id="PF05128">
    <property type="entry name" value="DUF697"/>
    <property type="match status" value="1"/>
</dbReference>
<protein>
    <submittedName>
        <fullName evidence="5">DUF697 domain-containing protein</fullName>
    </submittedName>
</protein>
<evidence type="ECO:0000256" key="4">
    <source>
        <dbReference type="ARBA" id="ARBA00023136"/>
    </source>
</evidence>
<dbReference type="GO" id="GO:0016020">
    <property type="term" value="C:membrane"/>
    <property type="evidence" value="ECO:0007669"/>
    <property type="project" value="UniProtKB-SubCell"/>
</dbReference>
<keyword evidence="3" id="KW-1133">Transmembrane helix</keyword>
<evidence type="ECO:0000256" key="1">
    <source>
        <dbReference type="ARBA" id="ARBA00004141"/>
    </source>
</evidence>
<accession>A0A8K2A145</accession>
<dbReference type="SUPFAM" id="SSF52540">
    <property type="entry name" value="P-loop containing nucleoside triphosphate hydrolases"/>
    <property type="match status" value="1"/>
</dbReference>
<reference evidence="5" key="1">
    <citation type="submission" date="2019-12" db="EMBL/GenBank/DDBJ databases">
        <title>High-Quality draft genome sequences of three cyanobacteria isolated from the limestone walls of the Old Cathedral of Coimbra.</title>
        <authorList>
            <person name="Tiago I."/>
            <person name="Soares F."/>
            <person name="Portugal A."/>
        </authorList>
    </citation>
    <scope>NUCLEOTIDE SEQUENCE [LARGE SCALE GENOMIC DNA]</scope>
    <source>
        <strain evidence="5">C</strain>
    </source>
</reference>
<evidence type="ECO:0000256" key="3">
    <source>
        <dbReference type="ARBA" id="ARBA00022989"/>
    </source>
</evidence>
<dbReference type="AlphaFoldDB" id="A0A8K2A145"/>
<evidence type="ECO:0000313" key="5">
    <source>
        <dbReference type="EMBL" id="NCJ07691.1"/>
    </source>
</evidence>
<dbReference type="Gene3D" id="3.40.50.300">
    <property type="entry name" value="P-loop containing nucleotide triphosphate hydrolases"/>
    <property type="match status" value="1"/>
</dbReference>
<dbReference type="InterPro" id="IPR021147">
    <property type="entry name" value="DUF697"/>
</dbReference>
<keyword evidence="2" id="KW-0812">Transmembrane</keyword>